<feature type="compositionally biased region" description="Basic and acidic residues" evidence="7">
    <location>
        <begin position="183"/>
        <end position="192"/>
    </location>
</feature>
<dbReference type="SMART" id="SM00451">
    <property type="entry name" value="ZnF_U1"/>
    <property type="match status" value="1"/>
</dbReference>
<dbReference type="InterPro" id="IPR040023">
    <property type="entry name" value="WBP4"/>
</dbReference>
<dbReference type="GO" id="GO:0000398">
    <property type="term" value="P:mRNA splicing, via spliceosome"/>
    <property type="evidence" value="ECO:0007669"/>
    <property type="project" value="InterPro"/>
</dbReference>
<evidence type="ECO:0000256" key="3">
    <source>
        <dbReference type="ARBA" id="ARBA00022771"/>
    </source>
</evidence>
<feature type="region of interest" description="Disordered" evidence="7">
    <location>
        <begin position="84"/>
        <end position="113"/>
    </location>
</feature>
<dbReference type="PANTHER" id="PTHR13173">
    <property type="entry name" value="WW DOMAIN BINDING PROTEIN 4"/>
    <property type="match status" value="1"/>
</dbReference>
<dbReference type="EMBL" id="JANBUM010000023">
    <property type="protein sequence ID" value="KAJ2787433.1"/>
    <property type="molecule type" value="Genomic_DNA"/>
</dbReference>
<sequence>MSSSSSSQRKAPWDRNTKYWCQYCQIFVQDNRTSRSMHDSGAKHKGNVEKYLRKIDKASKDKDDAKEKLRAELDKIERAAAVKYSKDTGTPTGSVETPPAKSSIVDSSAKPDDLAEVSLKKIEETARRPDNIGVVGAWEVVEEPEVADIATAATSSKRARSPSGENEPSATTHLRGSEWLNGGHDDPQEHDTFEIKEKTIDSVYEASSSYKHTDASNSETAAEAGSIQFKKRRTASNRSTARKQRKPM</sequence>
<dbReference type="Gene3D" id="3.30.160.60">
    <property type="entry name" value="Classic Zinc Finger"/>
    <property type="match status" value="1"/>
</dbReference>
<keyword evidence="10" id="KW-1185">Reference proteome</keyword>
<dbReference type="PANTHER" id="PTHR13173:SF10">
    <property type="entry name" value="WW DOMAIN-BINDING PROTEIN 4"/>
    <property type="match status" value="1"/>
</dbReference>
<dbReference type="GO" id="GO:0008270">
    <property type="term" value="F:zinc ion binding"/>
    <property type="evidence" value="ECO:0007669"/>
    <property type="project" value="UniProtKB-KW"/>
</dbReference>
<dbReference type="InterPro" id="IPR013085">
    <property type="entry name" value="U1-CZ_Znf_C2H2"/>
</dbReference>
<evidence type="ECO:0000313" key="10">
    <source>
        <dbReference type="Proteomes" id="UP001140172"/>
    </source>
</evidence>
<evidence type="ECO:0000256" key="5">
    <source>
        <dbReference type="ARBA" id="ARBA00023242"/>
    </source>
</evidence>
<proteinExistence type="predicted"/>
<feature type="compositionally biased region" description="Polar residues" evidence="7">
    <location>
        <begin position="164"/>
        <end position="174"/>
    </location>
</feature>
<dbReference type="GO" id="GO:0003723">
    <property type="term" value="F:RNA binding"/>
    <property type="evidence" value="ECO:0007669"/>
    <property type="project" value="TreeGrafter"/>
</dbReference>
<feature type="region of interest" description="Disordered" evidence="7">
    <location>
        <begin position="207"/>
        <end position="248"/>
    </location>
</feature>
<evidence type="ECO:0000256" key="7">
    <source>
        <dbReference type="SAM" id="MobiDB-lite"/>
    </source>
</evidence>
<dbReference type="SUPFAM" id="SSF57667">
    <property type="entry name" value="beta-beta-alpha zinc fingers"/>
    <property type="match status" value="1"/>
</dbReference>
<comment type="caution">
    <text evidence="9">The sequence shown here is derived from an EMBL/GenBank/DDBJ whole genome shotgun (WGS) entry which is preliminary data.</text>
</comment>
<accession>A0A9W8HL68</accession>
<evidence type="ECO:0000313" key="9">
    <source>
        <dbReference type="EMBL" id="KAJ2787433.1"/>
    </source>
</evidence>
<keyword evidence="4" id="KW-0862">Zinc</keyword>
<feature type="region of interest" description="Disordered" evidence="7">
    <location>
        <begin position="143"/>
        <end position="192"/>
    </location>
</feature>
<keyword evidence="3" id="KW-0863">Zinc-finger</keyword>
<keyword evidence="2" id="KW-0479">Metal-binding</keyword>
<keyword evidence="6" id="KW-0175">Coiled coil</keyword>
<keyword evidence="5" id="KW-0539">Nucleus</keyword>
<feature type="compositionally biased region" description="Polar residues" evidence="7">
    <location>
        <begin position="207"/>
        <end position="220"/>
    </location>
</feature>
<comment type="subcellular location">
    <subcellularLocation>
        <location evidence="1">Nucleus</location>
    </subcellularLocation>
</comment>
<dbReference type="OrthoDB" id="191651at2759"/>
<gene>
    <name evidence="9" type="ORF">GGI15_000735</name>
</gene>
<evidence type="ECO:0000256" key="2">
    <source>
        <dbReference type="ARBA" id="ARBA00022723"/>
    </source>
</evidence>
<feature type="compositionally biased region" description="Basic residues" evidence="7">
    <location>
        <begin position="229"/>
        <end position="248"/>
    </location>
</feature>
<dbReference type="Pfam" id="PF06220">
    <property type="entry name" value="zf-U1"/>
    <property type="match status" value="1"/>
</dbReference>
<dbReference type="PROSITE" id="PS50171">
    <property type="entry name" value="ZF_MATRIN"/>
    <property type="match status" value="1"/>
</dbReference>
<dbReference type="InterPro" id="IPR036236">
    <property type="entry name" value="Znf_C2H2_sf"/>
</dbReference>
<protein>
    <recommendedName>
        <fullName evidence="8">Matrin-type domain-containing protein</fullName>
    </recommendedName>
</protein>
<dbReference type="GO" id="GO:0071011">
    <property type="term" value="C:precatalytic spliceosome"/>
    <property type="evidence" value="ECO:0007669"/>
    <property type="project" value="TreeGrafter"/>
</dbReference>
<dbReference type="Proteomes" id="UP001140172">
    <property type="component" value="Unassembled WGS sequence"/>
</dbReference>
<dbReference type="AlphaFoldDB" id="A0A9W8HL68"/>
<dbReference type="InterPro" id="IPR003604">
    <property type="entry name" value="Matrin/U1-like-C_Znf_C2H2"/>
</dbReference>
<evidence type="ECO:0000259" key="8">
    <source>
        <dbReference type="PROSITE" id="PS50171"/>
    </source>
</evidence>
<feature type="domain" description="Matrin-type" evidence="8">
    <location>
        <begin position="19"/>
        <end position="50"/>
    </location>
</feature>
<evidence type="ECO:0000256" key="1">
    <source>
        <dbReference type="ARBA" id="ARBA00004123"/>
    </source>
</evidence>
<dbReference type="InterPro" id="IPR000690">
    <property type="entry name" value="Matrin/U1-C_Znf_C2H2"/>
</dbReference>
<evidence type="ECO:0000256" key="4">
    <source>
        <dbReference type="ARBA" id="ARBA00022833"/>
    </source>
</evidence>
<feature type="coiled-coil region" evidence="6">
    <location>
        <begin position="48"/>
        <end position="82"/>
    </location>
</feature>
<evidence type="ECO:0000256" key="6">
    <source>
        <dbReference type="SAM" id="Coils"/>
    </source>
</evidence>
<organism evidence="9 10">
    <name type="scientific">Coemansia interrupta</name>
    <dbReference type="NCBI Taxonomy" id="1126814"/>
    <lineage>
        <taxon>Eukaryota</taxon>
        <taxon>Fungi</taxon>
        <taxon>Fungi incertae sedis</taxon>
        <taxon>Zoopagomycota</taxon>
        <taxon>Kickxellomycotina</taxon>
        <taxon>Kickxellomycetes</taxon>
        <taxon>Kickxellales</taxon>
        <taxon>Kickxellaceae</taxon>
        <taxon>Coemansia</taxon>
    </lineage>
</organism>
<name>A0A9W8HL68_9FUNG</name>
<reference evidence="9" key="1">
    <citation type="submission" date="2022-07" db="EMBL/GenBank/DDBJ databases">
        <title>Phylogenomic reconstructions and comparative analyses of Kickxellomycotina fungi.</title>
        <authorList>
            <person name="Reynolds N.K."/>
            <person name="Stajich J.E."/>
            <person name="Barry K."/>
            <person name="Grigoriev I.V."/>
            <person name="Crous P."/>
            <person name="Smith M.E."/>
        </authorList>
    </citation>
    <scope>NUCLEOTIDE SEQUENCE</scope>
    <source>
        <strain evidence="9">BCRC 34489</strain>
    </source>
</reference>